<name>A0A0B1Q5Z0_9HYPH</name>
<accession>A0A0B1Q5Z0</accession>
<protein>
    <submittedName>
        <fullName evidence="2">Uncharacterized protein</fullName>
    </submittedName>
</protein>
<feature type="region of interest" description="Disordered" evidence="1">
    <location>
        <begin position="1"/>
        <end position="86"/>
    </location>
</feature>
<dbReference type="AlphaFoldDB" id="A0A0B1Q5Z0"/>
<feature type="compositionally biased region" description="Acidic residues" evidence="1">
    <location>
        <begin position="49"/>
        <end position="77"/>
    </location>
</feature>
<feature type="compositionally biased region" description="Basic and acidic residues" evidence="1">
    <location>
        <begin position="30"/>
        <end position="40"/>
    </location>
</feature>
<dbReference type="Proteomes" id="UP000030826">
    <property type="component" value="Unassembled WGS sequence"/>
</dbReference>
<evidence type="ECO:0000313" key="2">
    <source>
        <dbReference type="EMBL" id="KHJ56258.1"/>
    </source>
</evidence>
<sequence>MADKKSETEHKLPDDAGPEGRVDVLTNAVRRLDNRFRGRPNDPSLIGEDMPEEDEDTDDDTGDDADTDDDPDQDDDWPEPKGTKLW</sequence>
<dbReference type="OrthoDB" id="9953653at2"/>
<dbReference type="RefSeq" id="WP_039189808.1">
    <property type="nucleotide sequence ID" value="NZ_JRFJ01000001.1"/>
</dbReference>
<evidence type="ECO:0000256" key="1">
    <source>
        <dbReference type="SAM" id="MobiDB-lite"/>
    </source>
</evidence>
<evidence type="ECO:0000313" key="3">
    <source>
        <dbReference type="Proteomes" id="UP000030826"/>
    </source>
</evidence>
<feature type="compositionally biased region" description="Basic and acidic residues" evidence="1">
    <location>
        <begin position="1"/>
        <end position="22"/>
    </location>
</feature>
<organism evidence="2 3">
    <name type="scientific">Aureimonas altamirensis</name>
    <dbReference type="NCBI Taxonomy" id="370622"/>
    <lineage>
        <taxon>Bacteria</taxon>
        <taxon>Pseudomonadati</taxon>
        <taxon>Pseudomonadota</taxon>
        <taxon>Alphaproteobacteria</taxon>
        <taxon>Hyphomicrobiales</taxon>
        <taxon>Aurantimonadaceae</taxon>
        <taxon>Aureimonas</taxon>
    </lineage>
</organism>
<proteinExistence type="predicted"/>
<dbReference type="EMBL" id="JRFJ01000001">
    <property type="protein sequence ID" value="KHJ56258.1"/>
    <property type="molecule type" value="Genomic_DNA"/>
</dbReference>
<comment type="caution">
    <text evidence="2">The sequence shown here is derived from an EMBL/GenBank/DDBJ whole genome shotgun (WGS) entry which is preliminary data.</text>
</comment>
<gene>
    <name evidence="2" type="ORF">LA66_06685</name>
</gene>
<reference evidence="2 3" key="1">
    <citation type="submission" date="2014-09" db="EMBL/GenBank/DDBJ databases">
        <title>Isolation and characterization of Aurantimonas altamirensis ON-56566 from clinical sample following a dog bite.</title>
        <authorList>
            <person name="Eshaghi A."/>
            <person name="Li A."/>
            <person name="Shahinas D."/>
            <person name="Bahn P."/>
            <person name="Kus J.V."/>
            <person name="Patel S.N."/>
        </authorList>
    </citation>
    <scope>NUCLEOTIDE SEQUENCE [LARGE SCALE GENOMIC DNA]</scope>
    <source>
        <strain evidence="2 3">ON-56566</strain>
    </source>
</reference>